<gene>
    <name evidence="1" type="ORF">SAMCFNEI73_Ch3173</name>
</gene>
<dbReference type="GO" id="GO:0006355">
    <property type="term" value="P:regulation of DNA-templated transcription"/>
    <property type="evidence" value="ECO:0007669"/>
    <property type="project" value="InterPro"/>
</dbReference>
<dbReference type="Proteomes" id="UP000182306">
    <property type="component" value="Chromosome"/>
</dbReference>
<name>A0A1L3LQU1_9HYPH</name>
<reference evidence="1 2" key="1">
    <citation type="submission" date="2015-10" db="EMBL/GenBank/DDBJ databases">
        <title>Genomic differences between typical nodule nitrogen-fixing rhizobial strains and those coming from bean seeds.</title>
        <authorList>
            <person name="Peralta H."/>
            <person name="Aguilar-Vera A."/>
            <person name="Diaz R."/>
            <person name="Mora Y."/>
            <person name="Martinez-Batallar G."/>
            <person name="Salazar E."/>
            <person name="Vargas-Lagunas C."/>
            <person name="Encarnacion S."/>
            <person name="Girard L."/>
            <person name="Mora J."/>
        </authorList>
    </citation>
    <scope>NUCLEOTIDE SEQUENCE [LARGE SCALE GENOMIC DNA]</scope>
    <source>
        <strain evidence="1 2">CFNEI 73</strain>
    </source>
</reference>
<dbReference type="AlphaFoldDB" id="A0A1L3LQU1"/>
<protein>
    <recommendedName>
        <fullName evidence="3">Transcriptional regulator</fullName>
    </recommendedName>
</protein>
<dbReference type="InterPro" id="IPR016032">
    <property type="entry name" value="Sig_transdc_resp-reg_C-effctor"/>
</dbReference>
<dbReference type="RefSeq" id="WP_082912434.1">
    <property type="nucleotide sequence ID" value="NZ_CP013107.1"/>
</dbReference>
<dbReference type="Gene3D" id="1.10.10.10">
    <property type="entry name" value="Winged helix-like DNA-binding domain superfamily/Winged helix DNA-binding domain"/>
    <property type="match status" value="1"/>
</dbReference>
<dbReference type="GO" id="GO:0003677">
    <property type="term" value="F:DNA binding"/>
    <property type="evidence" value="ECO:0007669"/>
    <property type="project" value="InterPro"/>
</dbReference>
<evidence type="ECO:0000313" key="2">
    <source>
        <dbReference type="Proteomes" id="UP000182306"/>
    </source>
</evidence>
<dbReference type="InterPro" id="IPR036388">
    <property type="entry name" value="WH-like_DNA-bd_sf"/>
</dbReference>
<evidence type="ECO:0008006" key="3">
    <source>
        <dbReference type="Google" id="ProtNLM"/>
    </source>
</evidence>
<evidence type="ECO:0000313" key="1">
    <source>
        <dbReference type="EMBL" id="APG92437.1"/>
    </source>
</evidence>
<organism evidence="1 2">
    <name type="scientific">Sinorhizobium americanum</name>
    <dbReference type="NCBI Taxonomy" id="194963"/>
    <lineage>
        <taxon>Bacteria</taxon>
        <taxon>Pseudomonadati</taxon>
        <taxon>Pseudomonadota</taxon>
        <taxon>Alphaproteobacteria</taxon>
        <taxon>Hyphomicrobiales</taxon>
        <taxon>Rhizobiaceae</taxon>
        <taxon>Sinorhizobium/Ensifer group</taxon>
        <taxon>Sinorhizobium</taxon>
    </lineage>
</organism>
<dbReference type="SUPFAM" id="SSF46894">
    <property type="entry name" value="C-terminal effector domain of the bipartite response regulators"/>
    <property type="match status" value="1"/>
</dbReference>
<sequence>MSMTDRIDRLGALELRCLSLAARGRTRLEMMRETDIPVERIDRALEEAMRKLNANNLAEAVIRAARLELIS</sequence>
<dbReference type="KEGG" id="same:SAMCFNEI73_Ch3173"/>
<keyword evidence="2" id="KW-1185">Reference proteome</keyword>
<proteinExistence type="predicted"/>
<dbReference type="STRING" id="194963.SAMCFNEI73_Ch3173"/>
<dbReference type="EMBL" id="CP013107">
    <property type="protein sequence ID" value="APG92437.1"/>
    <property type="molecule type" value="Genomic_DNA"/>
</dbReference>
<dbReference type="OrthoDB" id="8281397at2"/>
<accession>A0A1L3LQU1</accession>